<dbReference type="Proteomes" id="UP001628156">
    <property type="component" value="Unassembled WGS sequence"/>
</dbReference>
<comment type="caution">
    <text evidence="1">The sequence shown here is derived from an EMBL/GenBank/DDBJ whole genome shotgun (WGS) entry which is preliminary data.</text>
</comment>
<reference evidence="1 2" key="1">
    <citation type="journal article" date="2019" name="PLoS Negl. Trop. Dis.">
        <title>Whole genome sequencing of Entamoeba nuttalli reveals mammalian host-related molecular signatures and a novel octapeptide-repeat surface protein.</title>
        <authorList>
            <person name="Tanaka M."/>
            <person name="Makiuchi T."/>
            <person name="Komiyama T."/>
            <person name="Shiina T."/>
            <person name="Osaki K."/>
            <person name="Tachibana H."/>
        </authorList>
    </citation>
    <scope>NUCLEOTIDE SEQUENCE [LARGE SCALE GENOMIC DNA]</scope>
    <source>
        <strain evidence="1 2">P19-061405</strain>
    </source>
</reference>
<dbReference type="EMBL" id="BAAFRS010000063">
    <property type="protein sequence ID" value="GAB1221070.1"/>
    <property type="molecule type" value="Genomic_DNA"/>
</dbReference>
<sequence>MSVYSSFRELPSQCHSTSLLSKKLVSTCVQSKRNMKNFESIQQAFLIALLNKFGSFILERPIKRSKVTFQTLKVKSFSLLKETIEVAELVDSCCKARSEVELSHGISKERVKRRFDKNRFIFLSNLLLDIATELGYFFETKMARNAGGVIQLEKIRKTFYHSQLLFSQEEMMVRGVALNRYVFSLTDNVDKLGKLDRNDPIIIKILFDPIETVQRGWNVRVKQDECESKE</sequence>
<evidence type="ECO:0000313" key="2">
    <source>
        <dbReference type="Proteomes" id="UP001628156"/>
    </source>
</evidence>
<organism evidence="1 2">
    <name type="scientific">Entamoeba nuttalli</name>
    <dbReference type="NCBI Taxonomy" id="412467"/>
    <lineage>
        <taxon>Eukaryota</taxon>
        <taxon>Amoebozoa</taxon>
        <taxon>Evosea</taxon>
        <taxon>Archamoebae</taxon>
        <taxon>Mastigamoebida</taxon>
        <taxon>Entamoebidae</taxon>
        <taxon>Entamoeba</taxon>
    </lineage>
</organism>
<proteinExistence type="predicted"/>
<evidence type="ECO:0000313" key="1">
    <source>
        <dbReference type="EMBL" id="GAB1221070.1"/>
    </source>
</evidence>
<keyword evidence="2" id="KW-1185">Reference proteome</keyword>
<accession>A0ABQ0DDZ6</accession>
<gene>
    <name evidence="1" type="ORF">ENUP19_0063G0030</name>
</gene>
<name>A0ABQ0DDZ6_9EUKA</name>
<protein>
    <submittedName>
        <fullName evidence="1">Uncharacterized protein</fullName>
    </submittedName>
</protein>